<comment type="caution">
    <text evidence="2">The sequence shown here is derived from an EMBL/GenBank/DDBJ whole genome shotgun (WGS) entry which is preliminary data.</text>
</comment>
<dbReference type="AlphaFoldDB" id="A0A8H3YJM8"/>
<dbReference type="EMBL" id="BLZA01000058">
    <property type="protein sequence ID" value="GHJ90327.1"/>
    <property type="molecule type" value="Genomic_DNA"/>
</dbReference>
<dbReference type="Proteomes" id="UP000620104">
    <property type="component" value="Unassembled WGS sequence"/>
</dbReference>
<keyword evidence="3" id="KW-1185">Reference proteome</keyword>
<proteinExistence type="predicted"/>
<evidence type="ECO:0000313" key="2">
    <source>
        <dbReference type="EMBL" id="GHJ90327.1"/>
    </source>
</evidence>
<dbReference type="OrthoDB" id="2590835at2759"/>
<evidence type="ECO:0000313" key="3">
    <source>
        <dbReference type="Proteomes" id="UP000620104"/>
    </source>
</evidence>
<protein>
    <submittedName>
        <fullName evidence="2">Uncharacterized protein</fullName>
    </submittedName>
</protein>
<name>A0A8H3YJM8_9TREE</name>
<accession>A0A8H3YJM8</accession>
<feature type="compositionally biased region" description="Basic and acidic residues" evidence="1">
    <location>
        <begin position="457"/>
        <end position="483"/>
    </location>
</feature>
<evidence type="ECO:0000256" key="1">
    <source>
        <dbReference type="SAM" id="MobiDB-lite"/>
    </source>
</evidence>
<reference evidence="2" key="1">
    <citation type="submission" date="2020-07" db="EMBL/GenBank/DDBJ databases">
        <title>Draft Genome Sequence of a Deep-Sea Yeast, Naganishia (Cryptococcus) liquefaciens strain N6.</title>
        <authorList>
            <person name="Han Y.W."/>
            <person name="Kajitani R."/>
            <person name="Morimoto H."/>
            <person name="Parhat M."/>
            <person name="Tsubouchi H."/>
            <person name="Bakenova O."/>
            <person name="Ogata M."/>
            <person name="Argunhan B."/>
            <person name="Aoki R."/>
            <person name="Kajiwara S."/>
            <person name="Itoh T."/>
            <person name="Iwasaki H."/>
        </authorList>
    </citation>
    <scope>NUCLEOTIDE SEQUENCE</scope>
    <source>
        <strain evidence="2">N6</strain>
    </source>
</reference>
<gene>
    <name evidence="2" type="ORF">NliqN6_6729</name>
</gene>
<feature type="region of interest" description="Disordered" evidence="1">
    <location>
        <begin position="422"/>
        <end position="512"/>
    </location>
</feature>
<feature type="compositionally biased region" description="Polar residues" evidence="1">
    <location>
        <begin position="422"/>
        <end position="438"/>
    </location>
</feature>
<feature type="region of interest" description="Disordered" evidence="1">
    <location>
        <begin position="580"/>
        <end position="606"/>
    </location>
</feature>
<sequence length="606" mass="68393">MQTIQPHYAPTKYPPPELGFDGNLWAYMVVKQRGKTYTDQEWKTFVEALAKCDTADYYMEVKGISMSSHVWLQDSYFLVKMLATQNAYDSNHLVSLYNVEVKSQHSELPIHTPELEIRHVRDRYTPDVIFDTLSYHFISGGAIHNIRIGERQPQQQTMTVYVKFFAIETYLEAFLPHIQNLRNWIDPTNIQIKGIPSGGRRLFDQAVEFITGRFGKVFDTRFKDRPEGCNCYVRATLPGIAEEIRNFDWSTAPGVPSELQSISTSAPCYALWGPSGKPSDAFVDKALTGYMPYQAMVDLRKHMKMRYETEIKHIPHAVHNPQAWELSKNPVMAHQLPPPPVGNATPFSMAGNATPFSGMGNATPFSHGSATPFNAFPAYATTPYSSFAIDNQASTSIDPRFPVVPILDDPLPVQHDLPVDQSFSKRAQANSRKPSTATRGGRASHERSERTAPVLASRKDFRGAQHDAHDPAGRGDFDQDRYETGSQRSNQSRKSKDDDSIPSRPRSNRRLQEIYQLFPRDEGDEKTKLADELADYRRAYANSMAWNKSENIKRRQALEKIIQDEIDLRTQRRKALYEALNGGGHHDGSNGVVGQASVAEHGEALR</sequence>
<organism evidence="2 3">
    <name type="scientific">Naganishia liquefaciens</name>
    <dbReference type="NCBI Taxonomy" id="104408"/>
    <lineage>
        <taxon>Eukaryota</taxon>
        <taxon>Fungi</taxon>
        <taxon>Dikarya</taxon>
        <taxon>Basidiomycota</taxon>
        <taxon>Agaricomycotina</taxon>
        <taxon>Tremellomycetes</taxon>
        <taxon>Filobasidiales</taxon>
        <taxon>Filobasidiaceae</taxon>
        <taxon>Naganishia</taxon>
    </lineage>
</organism>